<dbReference type="Gene3D" id="2.60.40.150">
    <property type="entry name" value="C2 domain"/>
    <property type="match status" value="2"/>
</dbReference>
<reference evidence="7 8" key="1">
    <citation type="submission" date="2014-11" db="EMBL/GenBank/DDBJ databases">
        <authorList>
            <person name="Zhu J."/>
            <person name="Qi W."/>
            <person name="Song R."/>
        </authorList>
    </citation>
    <scope>NUCLEOTIDE SEQUENCE [LARGE SCALE GENOMIC DNA]</scope>
</reference>
<dbReference type="InterPro" id="IPR014001">
    <property type="entry name" value="Helicase_ATP-bd"/>
</dbReference>
<dbReference type="EMBL" id="CDMY01000358">
    <property type="protein sequence ID" value="CEM05465.1"/>
    <property type="molecule type" value="Genomic_DNA"/>
</dbReference>
<dbReference type="InterPro" id="IPR035892">
    <property type="entry name" value="C2_domain_sf"/>
</dbReference>
<dbReference type="PhylomeDB" id="A0A0G4F1T0"/>
<feature type="domain" description="Helicase ATP-binding" evidence="5">
    <location>
        <begin position="269"/>
        <end position="444"/>
    </location>
</feature>
<dbReference type="FunFam" id="1.10.3380.10:FF:000002">
    <property type="entry name" value="Activating signal cointegrator 1 complex subunit 3"/>
    <property type="match status" value="1"/>
</dbReference>
<dbReference type="SUPFAM" id="SSF81296">
    <property type="entry name" value="E set domains"/>
    <property type="match status" value="2"/>
</dbReference>
<name>A0A0G4F1T0_VITBC</name>
<dbReference type="SMART" id="SM00490">
    <property type="entry name" value="HELICc"/>
    <property type="match status" value="1"/>
</dbReference>
<dbReference type="Proteomes" id="UP000041254">
    <property type="component" value="Unassembled WGS sequence"/>
</dbReference>
<dbReference type="Pfam" id="PF00271">
    <property type="entry name" value="Helicase_C"/>
    <property type="match status" value="1"/>
</dbReference>
<dbReference type="Pfam" id="PF02889">
    <property type="entry name" value="Sec63"/>
    <property type="match status" value="2"/>
</dbReference>
<dbReference type="InterPro" id="IPR057842">
    <property type="entry name" value="WH_MER3"/>
</dbReference>
<dbReference type="SMART" id="SM00487">
    <property type="entry name" value="DEXDc"/>
    <property type="match status" value="1"/>
</dbReference>
<dbReference type="GO" id="GO:0005524">
    <property type="term" value="F:ATP binding"/>
    <property type="evidence" value="ECO:0007669"/>
    <property type="project" value="UniProtKB-KW"/>
</dbReference>
<organism evidence="7 8">
    <name type="scientific">Vitrella brassicaformis (strain CCMP3155)</name>
    <dbReference type="NCBI Taxonomy" id="1169540"/>
    <lineage>
        <taxon>Eukaryota</taxon>
        <taxon>Sar</taxon>
        <taxon>Alveolata</taxon>
        <taxon>Colpodellida</taxon>
        <taxon>Vitrellaceae</taxon>
        <taxon>Vitrella</taxon>
    </lineage>
</organism>
<dbReference type="OrthoDB" id="5575at2759"/>
<dbReference type="GO" id="GO:0004386">
    <property type="term" value="F:helicase activity"/>
    <property type="evidence" value="ECO:0007669"/>
    <property type="project" value="UniProtKB-KW"/>
</dbReference>
<dbReference type="AlphaFoldDB" id="A0A0G4F1T0"/>
<dbReference type="SMART" id="SM00973">
    <property type="entry name" value="Sec63"/>
    <property type="match status" value="1"/>
</dbReference>
<dbReference type="SUPFAM" id="SSF158702">
    <property type="entry name" value="Sec63 N-terminal domain-like"/>
    <property type="match status" value="2"/>
</dbReference>
<evidence type="ECO:0000313" key="7">
    <source>
        <dbReference type="EMBL" id="CEM05465.1"/>
    </source>
</evidence>
<dbReference type="VEuPathDB" id="CryptoDB:Vbra_8694"/>
<keyword evidence="8" id="KW-1185">Reference proteome</keyword>
<dbReference type="PANTHER" id="PTHR47961">
    <property type="entry name" value="DNA POLYMERASE THETA, PUTATIVE (AFU_ORTHOLOGUE AFUA_1G05260)-RELATED"/>
    <property type="match status" value="1"/>
</dbReference>
<dbReference type="GO" id="GO:0016787">
    <property type="term" value="F:hydrolase activity"/>
    <property type="evidence" value="ECO:0007669"/>
    <property type="project" value="UniProtKB-KW"/>
</dbReference>
<dbReference type="InterPro" id="IPR027417">
    <property type="entry name" value="P-loop_NTPase"/>
</dbReference>
<dbReference type="Gene3D" id="1.10.3380.10">
    <property type="entry name" value="Sec63 N-terminal domain-like domain"/>
    <property type="match status" value="1"/>
</dbReference>
<dbReference type="FunFam" id="1.10.10.10:FF:000012">
    <property type="entry name" value="U5 small nuclear ribonucleoprotein helicase"/>
    <property type="match status" value="1"/>
</dbReference>
<evidence type="ECO:0000259" key="5">
    <source>
        <dbReference type="PROSITE" id="PS51192"/>
    </source>
</evidence>
<dbReference type="CDD" id="cd18795">
    <property type="entry name" value="SF2_C_Ski2"/>
    <property type="match status" value="1"/>
</dbReference>
<dbReference type="Gene3D" id="1.10.10.10">
    <property type="entry name" value="Winged helix-like DNA-binding domain superfamily/Winged helix DNA-binding domain"/>
    <property type="match status" value="1"/>
</dbReference>
<evidence type="ECO:0000259" key="6">
    <source>
        <dbReference type="PROSITE" id="PS51194"/>
    </source>
</evidence>
<dbReference type="Gene3D" id="1.10.150.20">
    <property type="entry name" value="5' to 3' exonuclease, C-terminal subdomain"/>
    <property type="match status" value="1"/>
</dbReference>
<dbReference type="InterPro" id="IPR014756">
    <property type="entry name" value="Ig_E-set"/>
</dbReference>
<dbReference type="InterPro" id="IPR036388">
    <property type="entry name" value="WH-like_DNA-bd_sf"/>
</dbReference>
<dbReference type="Pfam" id="PF23445">
    <property type="entry name" value="WHD_SNRNP200"/>
    <property type="match status" value="1"/>
</dbReference>
<accession>A0A0G4F1T0</accession>
<dbReference type="FunFam" id="3.40.50.300:FF:000231">
    <property type="entry name" value="Activating signal cointegrator 1 complex subunit 3"/>
    <property type="match status" value="1"/>
</dbReference>
<keyword evidence="4" id="KW-0067">ATP-binding</keyword>
<dbReference type="PANTHER" id="PTHR47961:SF4">
    <property type="entry name" value="ACTIVATING SIGNAL COINTEGRATOR 1 COMPLEX SUBUNIT 3"/>
    <property type="match status" value="1"/>
</dbReference>
<dbReference type="InParanoid" id="A0A0G4F1T0"/>
<gene>
    <name evidence="7" type="ORF">Vbra_8694</name>
</gene>
<dbReference type="GO" id="GO:0003676">
    <property type="term" value="F:nucleic acid binding"/>
    <property type="evidence" value="ECO:0007669"/>
    <property type="project" value="InterPro"/>
</dbReference>
<evidence type="ECO:0000313" key="8">
    <source>
        <dbReference type="Proteomes" id="UP000041254"/>
    </source>
</evidence>
<dbReference type="SUPFAM" id="SSF52540">
    <property type="entry name" value="P-loop containing nucleoside triphosphate hydrolases"/>
    <property type="match status" value="2"/>
</dbReference>
<evidence type="ECO:0000256" key="2">
    <source>
        <dbReference type="ARBA" id="ARBA00022801"/>
    </source>
</evidence>
<keyword evidence="2" id="KW-0378">Hydrolase</keyword>
<dbReference type="Gene3D" id="3.40.50.300">
    <property type="entry name" value="P-loop containing nucleotide triphosphate hydrolases"/>
    <property type="match status" value="2"/>
</dbReference>
<dbReference type="InterPro" id="IPR050474">
    <property type="entry name" value="Hel308_SKI2-like"/>
</dbReference>
<sequence>MRAMFEITLTENVQNFDVAPRLLEWCKMIDRRLSVERHILHHFCSPSTIDPHHSRMAAFQDVRGLLKHELVHKIEHRRLDLDRIHDMTAGELGNVLSLPAAGKVVFDYARRIPSLNIDVKLQPIAMTIVRITATITADFKWTDTWSGVAEPFKVWVEYWDAEGGCTQRLHSEDFTLLKKDRSEQQSLSFAVPVPDNKALQYTLKVVSDRWVGLSFEKTFTLPRSNTSRIGHKTTLLPLTPLPVTALNHSAYESLFRFPTFNPIQSQVFHAVYHTDNNILLGAPTGSGKTIVAELAMFRVFSRNPKALVVYVSPLKALARERMKDWSERIDRQLGKKVHELTGDFTPDISILDKADVVVTTPEKWDGISRQWQHRDYVQRVSLVVIDEIHLLGQDRGPVLEVIVSRMRYISTQTDNAIRFVGLSTALANAEDIADWLGIGTVGLFNFPSEVRPVPCITHIDGFSEKHYCPRMATMNKPCYQRIKELSPDRPVLIFVSSRRQTRITALDLVGLCGSDDERNFFRFRWMSDEEYNYHRARVRDESLQKALEHGIGIHHAGLSEKDRKVVEELFTDKKIQILVTTATLAWGVNFPAHLVIIKGTEYYDGKLKRYVDMPITDILQMIGRAGRPQFDTSGQACIFVHQPKKSFYKKFLHEPFPVESSLADHLTDHLNAEIAAGTVTSKASALEYLRWTYFFRRLWANSAYYDPQASIEMEKHRNDPRALRQHVFDYLERIVEGCLSNLTNAGCVSFAEDGTELRIEATRLGRTASLHYLKHETVSLFQRSMRRKERLGWADVLKLLCDCAEYSELPVRHNEDKLNFDLAELCPLDADLSAADSPHLKAFLLVQAHVFNFCELLPISDYNTDLADLLDQSLRIMQGMSDVAAEEGHLTSSLNIILALQCLMQATTPARSSLYTFPHLRQEHIRQLDAGGISLAKMVEMEQKQQREALQTLRPGLTSEQVTDACKGIGQLPRLRVHVELFCEGQLSRPPYHVSPDSSLEIKVRLEYANRPTKMALTALSKQSKTHSWMVLLGDEEVDELIGLKRVSLRGKTSSAVFKFSAPEADEGASQTQFQLTIYVLSDTYVGLDQTVPLSIHVC</sequence>
<dbReference type="InterPro" id="IPR001650">
    <property type="entry name" value="Helicase_C-like"/>
</dbReference>
<evidence type="ECO:0008006" key="9">
    <source>
        <dbReference type="Google" id="ProtNLM"/>
    </source>
</evidence>
<keyword evidence="3" id="KW-0347">Helicase</keyword>
<dbReference type="SUPFAM" id="SSF46785">
    <property type="entry name" value="Winged helix' DNA-binding domain"/>
    <property type="match status" value="1"/>
</dbReference>
<dbReference type="STRING" id="1169540.A0A0G4F1T0"/>
<dbReference type="GO" id="GO:0005634">
    <property type="term" value="C:nucleus"/>
    <property type="evidence" value="ECO:0007669"/>
    <property type="project" value="TreeGrafter"/>
</dbReference>
<dbReference type="Pfam" id="PF00270">
    <property type="entry name" value="DEAD"/>
    <property type="match status" value="1"/>
</dbReference>
<dbReference type="PROSITE" id="PS51194">
    <property type="entry name" value="HELICASE_CTER"/>
    <property type="match status" value="1"/>
</dbReference>
<dbReference type="InterPro" id="IPR004179">
    <property type="entry name" value="Sec63-dom"/>
</dbReference>
<protein>
    <recommendedName>
        <fullName evidence="9">Activating signal cointegrator 1 complex subunit 3</fullName>
    </recommendedName>
</protein>
<dbReference type="FunFam" id="3.40.50.300:FF:000198">
    <property type="entry name" value="Activating signal cointegrator 1 complex subunit"/>
    <property type="match status" value="1"/>
</dbReference>
<dbReference type="OMA" id="CTILINA"/>
<feature type="domain" description="Helicase C-terminal" evidence="6">
    <location>
        <begin position="477"/>
        <end position="686"/>
    </location>
</feature>
<dbReference type="PROSITE" id="PS51192">
    <property type="entry name" value="HELICASE_ATP_BIND_1"/>
    <property type="match status" value="1"/>
</dbReference>
<dbReference type="InterPro" id="IPR036390">
    <property type="entry name" value="WH_DNA-bd_sf"/>
</dbReference>
<keyword evidence="1" id="KW-0547">Nucleotide-binding</keyword>
<evidence type="ECO:0000256" key="3">
    <source>
        <dbReference type="ARBA" id="ARBA00022806"/>
    </source>
</evidence>
<proteinExistence type="predicted"/>
<evidence type="ECO:0000256" key="1">
    <source>
        <dbReference type="ARBA" id="ARBA00022741"/>
    </source>
</evidence>
<dbReference type="InterPro" id="IPR011545">
    <property type="entry name" value="DEAD/DEAH_box_helicase_dom"/>
</dbReference>
<evidence type="ECO:0000256" key="4">
    <source>
        <dbReference type="ARBA" id="ARBA00022840"/>
    </source>
</evidence>